<reference evidence="3" key="1">
    <citation type="submission" date="2016-10" db="EMBL/GenBank/DDBJ databases">
        <authorList>
            <person name="Varghese N."/>
            <person name="Submissions S."/>
        </authorList>
    </citation>
    <scope>NUCLEOTIDE SEQUENCE [LARGE SCALE GENOMIC DNA]</scope>
    <source>
        <strain evidence="3">CGMCC 1.6489</strain>
    </source>
</reference>
<protein>
    <submittedName>
        <fullName evidence="2">Branched-chain amino acid transport protein (AzlD)</fullName>
    </submittedName>
</protein>
<keyword evidence="1" id="KW-0472">Membrane</keyword>
<evidence type="ECO:0000313" key="2">
    <source>
        <dbReference type="EMBL" id="SES72716.1"/>
    </source>
</evidence>
<feature type="transmembrane region" description="Helical" evidence="1">
    <location>
        <begin position="74"/>
        <end position="91"/>
    </location>
</feature>
<accession>A0A1H9YUA5</accession>
<keyword evidence="1" id="KW-0812">Transmembrane</keyword>
<dbReference type="AlphaFoldDB" id="A0A1H9YUA5"/>
<sequence>MSENHLIWLVILAGAAASYGFRSLPLLVMSRLDLVDSGSDLLRFFDYATYAIIGGIIGSALVSGGELTSAVSDPRLVVGLMTVAATFALCLKLRGNLLPLFAGVGLYQVLSWLAL</sequence>
<keyword evidence="1" id="KW-1133">Transmembrane helix</keyword>
<dbReference type="RefSeq" id="WP_091848486.1">
    <property type="nucleotide sequence ID" value="NZ_FOHZ01000001.1"/>
</dbReference>
<name>A0A1H9YUA5_9GAMM</name>
<evidence type="ECO:0000313" key="3">
    <source>
        <dbReference type="Proteomes" id="UP000198762"/>
    </source>
</evidence>
<proteinExistence type="predicted"/>
<keyword evidence="3" id="KW-1185">Reference proteome</keyword>
<evidence type="ECO:0000256" key="1">
    <source>
        <dbReference type="SAM" id="Phobius"/>
    </source>
</evidence>
<dbReference type="Pfam" id="PF05437">
    <property type="entry name" value="AzlD"/>
    <property type="match status" value="1"/>
</dbReference>
<dbReference type="EMBL" id="FOHZ01000001">
    <property type="protein sequence ID" value="SES72716.1"/>
    <property type="molecule type" value="Genomic_DNA"/>
</dbReference>
<dbReference type="Proteomes" id="UP000198762">
    <property type="component" value="Unassembled WGS sequence"/>
</dbReference>
<feature type="transmembrane region" description="Helical" evidence="1">
    <location>
        <begin position="41"/>
        <end position="62"/>
    </location>
</feature>
<dbReference type="InterPro" id="IPR008407">
    <property type="entry name" value="Brnchd-chn_aa_trnsp_AzlD"/>
</dbReference>
<gene>
    <name evidence="2" type="ORF">SAMN04487962_101344</name>
</gene>
<dbReference type="STRING" id="430453.SAMN04487962_101344"/>
<organism evidence="2 3">
    <name type="scientific">Marinobacter segnicrescens</name>
    <dbReference type="NCBI Taxonomy" id="430453"/>
    <lineage>
        <taxon>Bacteria</taxon>
        <taxon>Pseudomonadati</taxon>
        <taxon>Pseudomonadota</taxon>
        <taxon>Gammaproteobacteria</taxon>
        <taxon>Pseudomonadales</taxon>
        <taxon>Marinobacteraceae</taxon>
        <taxon>Marinobacter</taxon>
    </lineage>
</organism>
<feature type="transmembrane region" description="Helical" evidence="1">
    <location>
        <begin position="6"/>
        <end position="29"/>
    </location>
</feature>